<reference evidence="7" key="1">
    <citation type="submission" date="2020-01" db="EMBL/GenBank/DDBJ databases">
        <title>Insect and environment-associated Actinomycetes.</title>
        <authorList>
            <person name="Currrie C."/>
            <person name="Chevrette M."/>
            <person name="Carlson C."/>
            <person name="Stubbendieck R."/>
            <person name="Wendt-Pienkowski E."/>
        </authorList>
    </citation>
    <scope>NUCLEOTIDE SEQUENCE</scope>
    <source>
        <strain evidence="7">SID14436</strain>
    </source>
</reference>
<dbReference type="InterPro" id="IPR004307">
    <property type="entry name" value="TspO_MBR"/>
</dbReference>
<dbReference type="GO" id="GO:0016020">
    <property type="term" value="C:membrane"/>
    <property type="evidence" value="ECO:0007669"/>
    <property type="project" value="UniProtKB-SubCell"/>
</dbReference>
<accession>A0A6G3QWY4</accession>
<proteinExistence type="inferred from homology"/>
<keyword evidence="3 6" id="KW-0812">Transmembrane</keyword>
<evidence type="ECO:0000256" key="4">
    <source>
        <dbReference type="ARBA" id="ARBA00022989"/>
    </source>
</evidence>
<feature type="transmembrane region" description="Helical" evidence="6">
    <location>
        <begin position="93"/>
        <end position="111"/>
    </location>
</feature>
<evidence type="ECO:0000256" key="2">
    <source>
        <dbReference type="ARBA" id="ARBA00007524"/>
    </source>
</evidence>
<feature type="transmembrane region" description="Helical" evidence="6">
    <location>
        <begin position="144"/>
        <end position="166"/>
    </location>
</feature>
<gene>
    <name evidence="7" type="ORF">G3I53_17845</name>
</gene>
<dbReference type="RefSeq" id="WP_164335031.1">
    <property type="nucleotide sequence ID" value="NZ_JAAGMD010000512.1"/>
</dbReference>
<feature type="transmembrane region" description="Helical" evidence="6">
    <location>
        <begin position="19"/>
        <end position="40"/>
    </location>
</feature>
<keyword evidence="5 6" id="KW-0472">Membrane</keyword>
<dbReference type="PANTHER" id="PTHR10057">
    <property type="entry name" value="PERIPHERAL-TYPE BENZODIAZEPINE RECEPTOR"/>
    <property type="match status" value="1"/>
</dbReference>
<organism evidence="7">
    <name type="scientific">Streptomyces sp. SID14436</name>
    <dbReference type="NCBI Taxonomy" id="2706070"/>
    <lineage>
        <taxon>Bacteria</taxon>
        <taxon>Bacillati</taxon>
        <taxon>Actinomycetota</taxon>
        <taxon>Actinomycetes</taxon>
        <taxon>Kitasatosporales</taxon>
        <taxon>Streptomycetaceae</taxon>
        <taxon>Streptomyces</taxon>
    </lineage>
</organism>
<sequence length="170" mass="18888">MTQAPPDQDRRRSASRRPLLLLVLLLAVCYAVAALGGLAASDSGSTYRSLDRPAWAPPSWLFGPVWTVLYATIAFSAWLVLRHRPLAAARKEMAFWGLQLALNLAWTPLFFGADRYGLAFLDICLLLAALAVTMLLFRRRSPVAALLLVPYALWVLYAASLNFAIWRLNT</sequence>
<evidence type="ECO:0000313" key="7">
    <source>
        <dbReference type="EMBL" id="NEA87852.1"/>
    </source>
</evidence>
<dbReference type="InterPro" id="IPR038330">
    <property type="entry name" value="TspO/MBR-related_sf"/>
</dbReference>
<evidence type="ECO:0000256" key="5">
    <source>
        <dbReference type="ARBA" id="ARBA00023136"/>
    </source>
</evidence>
<comment type="subcellular location">
    <subcellularLocation>
        <location evidence="1">Membrane</location>
        <topology evidence="1">Multi-pass membrane protein</topology>
    </subcellularLocation>
</comment>
<comment type="similarity">
    <text evidence="2">Belongs to the TspO/BZRP family.</text>
</comment>
<dbReference type="CDD" id="cd15904">
    <property type="entry name" value="TSPO_MBR"/>
    <property type="match status" value="1"/>
</dbReference>
<evidence type="ECO:0000256" key="6">
    <source>
        <dbReference type="SAM" id="Phobius"/>
    </source>
</evidence>
<feature type="transmembrane region" description="Helical" evidence="6">
    <location>
        <begin position="117"/>
        <end position="137"/>
    </location>
</feature>
<dbReference type="Pfam" id="PF03073">
    <property type="entry name" value="TspO_MBR"/>
    <property type="match status" value="1"/>
</dbReference>
<dbReference type="PANTHER" id="PTHR10057:SF0">
    <property type="entry name" value="TRANSLOCATOR PROTEIN"/>
    <property type="match status" value="1"/>
</dbReference>
<comment type="caution">
    <text evidence="7">The sequence shown here is derived from an EMBL/GenBank/DDBJ whole genome shotgun (WGS) entry which is preliminary data.</text>
</comment>
<dbReference type="EMBL" id="JAAGMD010000512">
    <property type="protein sequence ID" value="NEA87852.1"/>
    <property type="molecule type" value="Genomic_DNA"/>
</dbReference>
<name>A0A6G3QWY4_9ACTN</name>
<evidence type="ECO:0000256" key="3">
    <source>
        <dbReference type="ARBA" id="ARBA00022692"/>
    </source>
</evidence>
<dbReference type="Gene3D" id="1.20.1260.100">
    <property type="entry name" value="TspO/MBR protein"/>
    <property type="match status" value="1"/>
</dbReference>
<feature type="transmembrane region" description="Helical" evidence="6">
    <location>
        <begin position="60"/>
        <end position="81"/>
    </location>
</feature>
<dbReference type="GO" id="GO:0033013">
    <property type="term" value="P:tetrapyrrole metabolic process"/>
    <property type="evidence" value="ECO:0007669"/>
    <property type="project" value="UniProtKB-ARBA"/>
</dbReference>
<dbReference type="AlphaFoldDB" id="A0A6G3QWY4"/>
<dbReference type="PIRSF" id="PIRSF005859">
    <property type="entry name" value="PBR"/>
    <property type="match status" value="1"/>
</dbReference>
<evidence type="ECO:0000256" key="1">
    <source>
        <dbReference type="ARBA" id="ARBA00004141"/>
    </source>
</evidence>
<protein>
    <submittedName>
        <fullName evidence="7">Tryptophan-rich sensory protein</fullName>
    </submittedName>
</protein>
<dbReference type="FunFam" id="1.20.1260.100:FF:000001">
    <property type="entry name" value="translocator protein 2"/>
    <property type="match status" value="1"/>
</dbReference>
<keyword evidence="4 6" id="KW-1133">Transmembrane helix</keyword>